<reference evidence="1 2" key="1">
    <citation type="submission" date="2017-05" db="EMBL/GenBank/DDBJ databases">
        <title>Chromobacterium violaceum GHPS1 isolated from Hydrocarbon polluted soil in French Guiana display an awesome secondary metabolite arsenal and a battery of drug and heavy-metal-resistance and detoxification of xenobiotics proteins.</title>
        <authorList>
            <person name="Belbahri L."/>
        </authorList>
    </citation>
    <scope>NUCLEOTIDE SEQUENCE [LARGE SCALE GENOMIC DNA]</scope>
    <source>
        <strain evidence="1 2">GHPS1</strain>
    </source>
</reference>
<sequence>MLTVLFGLCIPRVERFEVWGGSRMTRVHLGFCRINIWRGAALETLNKAIWGISRDPDWMALNAPAMRHARRKAVAKDRAEFRALKQQELDRCYARAIELERKLSEQQSDNYALRRTIVHLTREDTAAEGRGEA</sequence>
<dbReference type="EMBL" id="NHOO01000016">
    <property type="protein sequence ID" value="OVE46724.1"/>
    <property type="molecule type" value="Genomic_DNA"/>
</dbReference>
<gene>
    <name evidence="1" type="ORF">CBW21_17670</name>
</gene>
<evidence type="ECO:0000313" key="1">
    <source>
        <dbReference type="EMBL" id="OVE46724.1"/>
    </source>
</evidence>
<evidence type="ECO:0000313" key="2">
    <source>
        <dbReference type="Proteomes" id="UP000196342"/>
    </source>
</evidence>
<organism evidence="1 2">
    <name type="scientific">Chromobacterium violaceum</name>
    <dbReference type="NCBI Taxonomy" id="536"/>
    <lineage>
        <taxon>Bacteria</taxon>
        <taxon>Pseudomonadati</taxon>
        <taxon>Pseudomonadota</taxon>
        <taxon>Betaproteobacteria</taxon>
        <taxon>Neisseriales</taxon>
        <taxon>Chromobacteriaceae</taxon>
        <taxon>Chromobacterium</taxon>
    </lineage>
</organism>
<protein>
    <submittedName>
        <fullName evidence="1">Uncharacterized protein</fullName>
    </submittedName>
</protein>
<accession>A0A202B5C0</accession>
<dbReference type="RefSeq" id="WP_087698495.1">
    <property type="nucleotide sequence ID" value="NZ_NHOO01000016.1"/>
</dbReference>
<dbReference type="Proteomes" id="UP000196342">
    <property type="component" value="Unassembled WGS sequence"/>
</dbReference>
<comment type="caution">
    <text evidence="1">The sequence shown here is derived from an EMBL/GenBank/DDBJ whole genome shotgun (WGS) entry which is preliminary data.</text>
</comment>
<proteinExistence type="predicted"/>
<dbReference type="AlphaFoldDB" id="A0A202B5C0"/>
<keyword evidence="2" id="KW-1185">Reference proteome</keyword>
<name>A0A202B5C0_CHRVL</name>